<reference evidence="1 2" key="1">
    <citation type="submission" date="2019-12" db="EMBL/GenBank/DDBJ databases">
        <authorList>
            <person name="Kun Z."/>
        </authorList>
    </citation>
    <scope>NUCLEOTIDE SEQUENCE [LARGE SCALE GENOMIC DNA]</scope>
    <source>
        <strain evidence="1 2">YIM 123512</strain>
    </source>
</reference>
<name>A0A6L7ETK6_9ACTN</name>
<comment type="caution">
    <text evidence="1">The sequence shown here is derived from an EMBL/GenBank/DDBJ whole genome shotgun (WGS) entry which is preliminary data.</text>
</comment>
<dbReference type="RefSeq" id="WP_160878757.1">
    <property type="nucleotide sequence ID" value="NZ_WUEK01000009.1"/>
</dbReference>
<dbReference type="Gene3D" id="3.30.110.170">
    <property type="entry name" value="Protein of unknown function (DUF541), domain 1"/>
    <property type="match status" value="1"/>
</dbReference>
<keyword evidence="2" id="KW-1185">Reference proteome</keyword>
<dbReference type="InterPro" id="IPR007497">
    <property type="entry name" value="SIMPL/DUF541"/>
</dbReference>
<protein>
    <submittedName>
        <fullName evidence="1">DUF541 domain-containing protein</fullName>
    </submittedName>
</protein>
<evidence type="ECO:0000313" key="1">
    <source>
        <dbReference type="EMBL" id="MXG90817.1"/>
    </source>
</evidence>
<proteinExistence type="predicted"/>
<dbReference type="Proteomes" id="UP000473325">
    <property type="component" value="Unassembled WGS sequence"/>
</dbReference>
<evidence type="ECO:0000313" key="2">
    <source>
        <dbReference type="Proteomes" id="UP000473325"/>
    </source>
</evidence>
<sequence>MRTLTVTGHGSASAVPDSAVVRVAAVQRGSSLTEALEGAESARARVVAVAAEHSVATRDLAIWPVHDDQGRPAGFEARHALAVSTTTVEQAGDLLAALAAEVGDRLVVEGVDLVVADPTAALGRAREAAYADATARAEHLASLAGAVLDRVQSIGEGAVPVGPPGGPVLAAAKADVGLQPGESTFTAALTVTWSLAD</sequence>
<dbReference type="InterPro" id="IPR052022">
    <property type="entry name" value="26kDa_periplasmic_antigen"/>
</dbReference>
<dbReference type="EMBL" id="WUEK01000009">
    <property type="protein sequence ID" value="MXG90817.1"/>
    <property type="molecule type" value="Genomic_DNA"/>
</dbReference>
<dbReference type="Pfam" id="PF04402">
    <property type="entry name" value="SIMPL"/>
    <property type="match status" value="1"/>
</dbReference>
<dbReference type="GO" id="GO:0006974">
    <property type="term" value="P:DNA damage response"/>
    <property type="evidence" value="ECO:0007669"/>
    <property type="project" value="TreeGrafter"/>
</dbReference>
<gene>
    <name evidence="1" type="ORF">GRQ65_14805</name>
</gene>
<dbReference type="PANTHER" id="PTHR34387:SF2">
    <property type="entry name" value="SLR1258 PROTEIN"/>
    <property type="match status" value="1"/>
</dbReference>
<organism evidence="1 2">
    <name type="scientific">Nocardioides flavescens</name>
    <dbReference type="NCBI Taxonomy" id="2691959"/>
    <lineage>
        <taxon>Bacteria</taxon>
        <taxon>Bacillati</taxon>
        <taxon>Actinomycetota</taxon>
        <taxon>Actinomycetes</taxon>
        <taxon>Propionibacteriales</taxon>
        <taxon>Nocardioidaceae</taxon>
        <taxon>Nocardioides</taxon>
    </lineage>
</organism>
<dbReference type="AlphaFoldDB" id="A0A6L7ETK6"/>
<accession>A0A6L7ETK6</accession>
<dbReference type="PANTHER" id="PTHR34387">
    <property type="entry name" value="SLR1258 PROTEIN"/>
    <property type="match status" value="1"/>
</dbReference>
<dbReference type="Gene3D" id="3.30.70.2970">
    <property type="entry name" value="Protein of unknown function (DUF541), domain 2"/>
    <property type="match status" value="1"/>
</dbReference>